<dbReference type="NCBIfam" id="NF004790">
    <property type="entry name" value="PRK06136.1"/>
    <property type="match status" value="1"/>
</dbReference>
<dbReference type="GO" id="GO:0032259">
    <property type="term" value="P:methylation"/>
    <property type="evidence" value="ECO:0007669"/>
    <property type="project" value="UniProtKB-KW"/>
</dbReference>
<proteinExistence type="inferred from homology"/>
<comment type="similarity">
    <text evidence="7">Belongs to the precorrin methyltransferase family.</text>
</comment>
<feature type="domain" description="Tetrapyrrole biosynthesis uroporphyrinogen III synthase" evidence="9">
    <location>
        <begin position="261"/>
        <end position="455"/>
    </location>
</feature>
<evidence type="ECO:0000313" key="11">
    <source>
        <dbReference type="EMBL" id="KYC58163.1"/>
    </source>
</evidence>
<dbReference type="FunFam" id="3.40.1010.10:FF:000001">
    <property type="entry name" value="Siroheme synthase"/>
    <property type="match status" value="1"/>
</dbReference>
<evidence type="ECO:0000256" key="4">
    <source>
        <dbReference type="ARBA" id="ARBA00022679"/>
    </source>
</evidence>
<dbReference type="PANTHER" id="PTHR45790">
    <property type="entry name" value="SIROHEME SYNTHASE-RELATED"/>
    <property type="match status" value="1"/>
</dbReference>
<dbReference type="InterPro" id="IPR006366">
    <property type="entry name" value="CobA/CysG_C"/>
</dbReference>
<dbReference type="AlphaFoldDB" id="A0A150JJG6"/>
<sequence length="473" mass="53101">MVVYIVGAGPGDPKLITIKANELIRKADVILYDKLISIDLLSHSKKDCIKVYVGKKSEGSSQLQDEINEELYKYGKMYDVVVRLKGGDPYIFGRGAEEAMYLYERNIPFEIIPGISSTVSCPMYAGIPLSYRESNSSFAFLTGHEAENKSFSINWERLPDTLVIVMGVKNRDLIAKNLINAGFDPKTPVAIIKNGTTLLQETTICDLGSLGTTPAEPPSVIFVGKNVLLRDKLDFFQKKLSLIKNKDIFVSRESGNELEIMKKNGANVYAYSLIEIVNIDFKVPNLSDYDVIVLTSATGVDRLESISLPKDKEYYTIGPKTEEKLIEKGIYPRIPEKYNSKELTKFMISEFKDRKKILTLRSQEALGYLEEKLSEFHEVTRVNTYKLKLKDEVPEKTEFDVAFITSSSNAKAFKKMGINAEIVVSIGPETSNELRKNGINPLIEADNHTLSGMLESLLDYLFRGGNFGKDKRS</sequence>
<accession>A0A150JD67</accession>
<dbReference type="InterPro" id="IPR014777">
    <property type="entry name" value="4pyrrole_Mease_sub1"/>
</dbReference>
<dbReference type="EMBL" id="LNJB01000003">
    <property type="protein sequence ID" value="KYC55202.1"/>
    <property type="molecule type" value="Genomic_DNA"/>
</dbReference>
<keyword evidence="6" id="KW-0627">Porphyrin biosynthesis</keyword>
<dbReference type="PROSITE" id="PS00840">
    <property type="entry name" value="SUMT_2"/>
    <property type="match status" value="1"/>
</dbReference>
<dbReference type="Pfam" id="PF02602">
    <property type="entry name" value="HEM4"/>
    <property type="match status" value="1"/>
</dbReference>
<comment type="caution">
    <text evidence="11">The sequence shown here is derived from an EMBL/GenBank/DDBJ whole genome shotgun (WGS) entry which is preliminary data.</text>
</comment>
<dbReference type="InterPro" id="IPR035996">
    <property type="entry name" value="4pyrrol_Methylase_sf"/>
</dbReference>
<dbReference type="GO" id="GO:0004852">
    <property type="term" value="F:uroporphyrinogen-III synthase activity"/>
    <property type="evidence" value="ECO:0007669"/>
    <property type="project" value="InterPro"/>
</dbReference>
<organism evidence="11">
    <name type="scientific">Candidatus Methanofastidiosum methylothiophilum</name>
    <dbReference type="NCBI Taxonomy" id="1705564"/>
    <lineage>
        <taxon>Archaea</taxon>
        <taxon>Methanobacteriati</taxon>
        <taxon>Methanobacteriota</taxon>
        <taxon>Stenosarchaea group</taxon>
        <taxon>Candidatus Methanofastidiosia</taxon>
        <taxon>Candidatus Methanofastidiosales</taxon>
        <taxon>Candidatus Methanofastidiosaceae</taxon>
        <taxon>Candidatus Methanofastidiosum</taxon>
    </lineage>
</organism>
<evidence type="ECO:0000259" key="8">
    <source>
        <dbReference type="Pfam" id="PF00590"/>
    </source>
</evidence>
<evidence type="ECO:0000259" key="9">
    <source>
        <dbReference type="Pfam" id="PF02602"/>
    </source>
</evidence>
<dbReference type="Gene3D" id="3.40.1010.10">
    <property type="entry name" value="Cobalt-precorrin-4 Transmethylase, Domain 1"/>
    <property type="match status" value="1"/>
</dbReference>
<evidence type="ECO:0000256" key="6">
    <source>
        <dbReference type="ARBA" id="ARBA00023244"/>
    </source>
</evidence>
<evidence type="ECO:0000256" key="7">
    <source>
        <dbReference type="RuleBase" id="RU003960"/>
    </source>
</evidence>
<name>A0A150JJG6_9EURY</name>
<feature type="domain" description="Tetrapyrrole methylase" evidence="8">
    <location>
        <begin position="3"/>
        <end position="210"/>
    </location>
</feature>
<evidence type="ECO:0000313" key="10">
    <source>
        <dbReference type="EMBL" id="KYC55202.1"/>
    </source>
</evidence>
<evidence type="ECO:0000256" key="3">
    <source>
        <dbReference type="ARBA" id="ARBA00022603"/>
    </source>
</evidence>
<evidence type="ECO:0000256" key="1">
    <source>
        <dbReference type="ARBA" id="ARBA00011738"/>
    </source>
</evidence>
<protein>
    <recommendedName>
        <fullName evidence="2">uroporphyrinogen-III C-methyltransferase</fullName>
        <ecNumber evidence="2">2.1.1.107</ecNumber>
    </recommendedName>
</protein>
<dbReference type="InterPro" id="IPR000878">
    <property type="entry name" value="4pyrrol_Mease"/>
</dbReference>
<dbReference type="InterPro" id="IPR003754">
    <property type="entry name" value="4pyrrol_synth_uPrphyn_synth"/>
</dbReference>
<dbReference type="PROSITE" id="PS00839">
    <property type="entry name" value="SUMT_1"/>
    <property type="match status" value="1"/>
</dbReference>
<dbReference type="PANTHER" id="PTHR45790:SF3">
    <property type="entry name" value="S-ADENOSYL-L-METHIONINE-DEPENDENT UROPORPHYRINOGEN III METHYLTRANSFERASE, CHLOROPLASTIC"/>
    <property type="match status" value="1"/>
</dbReference>
<accession>A0A150JLM0</accession>
<evidence type="ECO:0000256" key="2">
    <source>
        <dbReference type="ARBA" id="ARBA00012162"/>
    </source>
</evidence>
<evidence type="ECO:0000256" key="5">
    <source>
        <dbReference type="ARBA" id="ARBA00022691"/>
    </source>
</evidence>
<accession>A0A150JJG6</accession>
<gene>
    <name evidence="11" type="primary">cobA</name>
    <name evidence="10" type="ORF">AN188_00427</name>
    <name evidence="11" type="ORF">APG09_00442</name>
</gene>
<dbReference type="InterPro" id="IPR014776">
    <property type="entry name" value="4pyrrole_Mease_sub2"/>
</dbReference>
<dbReference type="CDD" id="cd11642">
    <property type="entry name" value="SUMT"/>
    <property type="match status" value="1"/>
</dbReference>
<dbReference type="EMBL" id="LNJE01000004">
    <property type="protein sequence ID" value="KYC58163.1"/>
    <property type="molecule type" value="Genomic_DNA"/>
</dbReference>
<dbReference type="Gene3D" id="3.40.50.10090">
    <property type="match status" value="2"/>
</dbReference>
<keyword evidence="3 7" id="KW-0489">Methyltransferase</keyword>
<dbReference type="GO" id="GO:0019354">
    <property type="term" value="P:siroheme biosynthetic process"/>
    <property type="evidence" value="ECO:0007669"/>
    <property type="project" value="InterPro"/>
</dbReference>
<dbReference type="GO" id="GO:0004851">
    <property type="term" value="F:uroporphyrin-III C-methyltransferase activity"/>
    <property type="evidence" value="ECO:0007669"/>
    <property type="project" value="UniProtKB-EC"/>
</dbReference>
<comment type="subunit">
    <text evidence="1">Homodimer.</text>
</comment>
<dbReference type="SUPFAM" id="SSF69618">
    <property type="entry name" value="HemD-like"/>
    <property type="match status" value="1"/>
</dbReference>
<dbReference type="InterPro" id="IPR050161">
    <property type="entry name" value="Siro_Cobalamin_biosynth"/>
</dbReference>
<reference evidence="11 12" key="1">
    <citation type="journal article" date="2016" name="ISME J.">
        <title>Chasing the elusive Euryarchaeota class WSA2: genomes reveal a uniquely fastidious methyl-reducing methanogen.</title>
        <authorList>
            <person name="Nobu M.K."/>
            <person name="Narihiro T."/>
            <person name="Kuroda K."/>
            <person name="Mei R."/>
            <person name="Liu W.T."/>
        </authorList>
    </citation>
    <scope>NUCLEOTIDE SEQUENCE [LARGE SCALE GENOMIC DNA]</scope>
    <source>
        <strain evidence="10">ADurb1013_Bin02101</strain>
        <strain evidence="11">ADurb1213_Bin02801</strain>
    </source>
</reference>
<dbReference type="Proteomes" id="UP000092420">
    <property type="component" value="Unassembled WGS sequence"/>
</dbReference>
<dbReference type="Pfam" id="PF00590">
    <property type="entry name" value="TP_methylase"/>
    <property type="match status" value="1"/>
</dbReference>
<dbReference type="InterPro" id="IPR003043">
    <property type="entry name" value="Uropor_MeTrfase_CS"/>
</dbReference>
<dbReference type="NCBIfam" id="TIGR01469">
    <property type="entry name" value="cobA_cysG_Cterm"/>
    <property type="match status" value="1"/>
</dbReference>
<dbReference type="CDD" id="cd06578">
    <property type="entry name" value="HemD"/>
    <property type="match status" value="1"/>
</dbReference>
<dbReference type="EC" id="2.1.1.107" evidence="2"/>
<keyword evidence="5" id="KW-0949">S-adenosyl-L-methionine</keyword>
<evidence type="ECO:0000313" key="12">
    <source>
        <dbReference type="Proteomes" id="UP000092420"/>
    </source>
</evidence>
<dbReference type="InterPro" id="IPR036108">
    <property type="entry name" value="4pyrrol_syn_uPrphyn_synt_sf"/>
</dbReference>
<dbReference type="Gene3D" id="3.30.950.10">
    <property type="entry name" value="Methyltransferase, Cobalt-precorrin-4 Transmethylase, Domain 2"/>
    <property type="match status" value="1"/>
</dbReference>
<dbReference type="SUPFAM" id="SSF53790">
    <property type="entry name" value="Tetrapyrrole methylase"/>
    <property type="match status" value="1"/>
</dbReference>
<keyword evidence="4 7" id="KW-0808">Transferase</keyword>